<gene>
    <name evidence="1" type="ORF">AF77_01600</name>
</gene>
<dbReference type="AlphaFoldDB" id="A0A837JEZ5"/>
<proteinExistence type="predicted"/>
<reference evidence="1 2" key="1">
    <citation type="submission" date="2014-01" db="EMBL/GenBank/DDBJ databases">
        <title>Development of a Comparative Genomic Fingerprinting Assay for High Resolution Genotyping of Arcobacter butzleri.</title>
        <authorList>
            <person name="Webb A.L."/>
            <person name="Inglis G.D."/>
            <person name="Kruczkiewicz P."/>
            <person name="Selinger L.B."/>
            <person name="Taboada E.N."/>
        </authorList>
    </citation>
    <scope>NUCLEOTIDE SEQUENCE [LARGE SCALE GENOMIC DNA]</scope>
    <source>
        <strain evidence="1 2">L352</strain>
    </source>
</reference>
<name>A0A837JEZ5_9BACT</name>
<comment type="caution">
    <text evidence="1">The sequence shown here is derived from an EMBL/GenBank/DDBJ whole genome shotgun (WGS) entry which is preliminary data.</text>
</comment>
<protein>
    <submittedName>
        <fullName evidence="1">Uncharacterized protein</fullName>
    </submittedName>
</protein>
<dbReference type="EMBL" id="JAIT01000011">
    <property type="protein sequence ID" value="KLE06426.1"/>
    <property type="molecule type" value="Genomic_DNA"/>
</dbReference>
<organism evidence="1 2">
    <name type="scientific">Aliarcobacter butzleri L352</name>
    <dbReference type="NCBI Taxonomy" id="1447260"/>
    <lineage>
        <taxon>Bacteria</taxon>
        <taxon>Pseudomonadati</taxon>
        <taxon>Campylobacterota</taxon>
        <taxon>Epsilonproteobacteria</taxon>
        <taxon>Campylobacterales</taxon>
        <taxon>Arcobacteraceae</taxon>
        <taxon>Aliarcobacter</taxon>
    </lineage>
</organism>
<dbReference type="Proteomes" id="UP000035462">
    <property type="component" value="Unassembled WGS sequence"/>
</dbReference>
<evidence type="ECO:0000313" key="1">
    <source>
        <dbReference type="EMBL" id="KLE06426.1"/>
    </source>
</evidence>
<evidence type="ECO:0000313" key="2">
    <source>
        <dbReference type="Proteomes" id="UP000035462"/>
    </source>
</evidence>
<sequence>MMFFDEDDNNSKDKLFIFLRNINYLMQLKMYGSHTKGTFEVYIKEYQQKKIIEELQLSGNNGNFSFEDFLETLNSQIPNNIQRTEKIQTIRQIWTNLDGSFKKEIIAEADKTILKGIIKLELPRKPREQTLRKAYTYIDAEPSDITELIDLLVDRNITLAWTDNPNSEISFVDVIAKLK</sequence>
<accession>A0A837JEZ5</accession>